<comment type="function">
    <text evidence="7">Catalyzes the specific phosphorylation of the 3-hydroxyl group of shikimic acid using ATP as a cosubstrate.</text>
</comment>
<dbReference type="GO" id="GO:0008652">
    <property type="term" value="P:amino acid biosynthetic process"/>
    <property type="evidence" value="ECO:0007669"/>
    <property type="project" value="UniProtKB-KW"/>
</dbReference>
<dbReference type="InterPro" id="IPR031322">
    <property type="entry name" value="Shikimate/glucono_kinase"/>
</dbReference>
<feature type="binding site" evidence="7">
    <location>
        <position position="129"/>
    </location>
    <ligand>
        <name>substrate</name>
    </ligand>
</feature>
<protein>
    <recommendedName>
        <fullName evidence="7">Shikimate kinase</fullName>
        <shortName evidence="7">SK</shortName>
        <ecNumber evidence="7">2.7.1.71</ecNumber>
    </recommendedName>
</protein>
<keyword evidence="3 7" id="KW-0547">Nucleotide-binding</keyword>
<keyword evidence="7" id="KW-0460">Magnesium</keyword>
<dbReference type="AlphaFoldDB" id="A0A1B1U783"/>
<evidence type="ECO:0000313" key="9">
    <source>
        <dbReference type="Proteomes" id="UP000092884"/>
    </source>
</evidence>
<feature type="binding site" evidence="7">
    <location>
        <position position="113"/>
    </location>
    <ligand>
        <name>ATP</name>
        <dbReference type="ChEBI" id="CHEBI:30616"/>
    </ligand>
</feature>
<name>A0A1B1U783_9HELI</name>
<feature type="binding site" evidence="7">
    <location>
        <position position="14"/>
    </location>
    <ligand>
        <name>Mg(2+)</name>
        <dbReference type="ChEBI" id="CHEBI:18420"/>
    </ligand>
</feature>
<organism evidence="8 9">
    <name type="scientific">Helicobacter enhydrae</name>
    <dbReference type="NCBI Taxonomy" id="222136"/>
    <lineage>
        <taxon>Bacteria</taxon>
        <taxon>Pseudomonadati</taxon>
        <taxon>Campylobacterota</taxon>
        <taxon>Epsilonproteobacteria</taxon>
        <taxon>Campylobacterales</taxon>
        <taxon>Helicobacteraceae</taxon>
        <taxon>Helicobacter</taxon>
    </lineage>
</organism>
<feature type="binding site" evidence="7">
    <location>
        <begin position="10"/>
        <end position="15"/>
    </location>
    <ligand>
        <name>ATP</name>
        <dbReference type="ChEBI" id="CHEBI:30616"/>
    </ligand>
</feature>
<dbReference type="PRINTS" id="PR01100">
    <property type="entry name" value="SHIKIMTKNASE"/>
</dbReference>
<dbReference type="InterPro" id="IPR000623">
    <property type="entry name" value="Shikimate_kinase/TSH1"/>
</dbReference>
<dbReference type="HAMAP" id="MF_00109">
    <property type="entry name" value="Shikimate_kinase"/>
    <property type="match status" value="1"/>
</dbReference>
<evidence type="ECO:0000256" key="6">
    <source>
        <dbReference type="ARBA" id="ARBA00023141"/>
    </source>
</evidence>
<feature type="binding site" evidence="7">
    <location>
        <position position="32"/>
    </location>
    <ligand>
        <name>substrate</name>
    </ligand>
</feature>
<comment type="catalytic activity">
    <reaction evidence="7">
        <text>shikimate + ATP = 3-phosphoshikimate + ADP + H(+)</text>
        <dbReference type="Rhea" id="RHEA:13121"/>
        <dbReference type="ChEBI" id="CHEBI:15378"/>
        <dbReference type="ChEBI" id="CHEBI:30616"/>
        <dbReference type="ChEBI" id="CHEBI:36208"/>
        <dbReference type="ChEBI" id="CHEBI:145989"/>
        <dbReference type="ChEBI" id="CHEBI:456216"/>
        <dbReference type="EC" id="2.7.1.71"/>
    </reaction>
</comment>
<keyword evidence="9" id="KW-1185">Reference proteome</keyword>
<feature type="binding site" evidence="7">
    <location>
        <position position="56"/>
    </location>
    <ligand>
        <name>substrate</name>
    </ligand>
</feature>
<keyword evidence="1 7" id="KW-0028">Amino-acid biosynthesis</keyword>
<comment type="similarity">
    <text evidence="7">Belongs to the shikimate kinase family.</text>
</comment>
<dbReference type="GO" id="GO:0005829">
    <property type="term" value="C:cytosol"/>
    <property type="evidence" value="ECO:0007669"/>
    <property type="project" value="TreeGrafter"/>
</dbReference>
<proteinExistence type="inferred from homology"/>
<dbReference type="GO" id="GO:0004765">
    <property type="term" value="F:shikimate kinase activity"/>
    <property type="evidence" value="ECO:0007669"/>
    <property type="project" value="UniProtKB-UniRule"/>
</dbReference>
<dbReference type="Proteomes" id="UP000092884">
    <property type="component" value="Chromosome"/>
</dbReference>
<evidence type="ECO:0000313" key="8">
    <source>
        <dbReference type="EMBL" id="ANV98654.1"/>
    </source>
</evidence>
<keyword evidence="4 7" id="KW-0418">Kinase</keyword>
<accession>A0A1B1U783</accession>
<dbReference type="GO" id="GO:0009423">
    <property type="term" value="P:chorismate biosynthetic process"/>
    <property type="evidence" value="ECO:0007669"/>
    <property type="project" value="UniProtKB-UniRule"/>
</dbReference>
<feature type="binding site" evidence="7">
    <location>
        <position position="79"/>
    </location>
    <ligand>
        <name>substrate</name>
    </ligand>
</feature>
<comment type="subcellular location">
    <subcellularLocation>
        <location evidence="7">Cytoplasm</location>
    </subcellularLocation>
</comment>
<comment type="cofactor">
    <cofactor evidence="7">
        <name>Mg(2+)</name>
        <dbReference type="ChEBI" id="CHEBI:18420"/>
    </cofactor>
    <text evidence="7">Binds 1 Mg(2+) ion per subunit.</text>
</comment>
<comment type="subunit">
    <text evidence="7">Monomer.</text>
</comment>
<dbReference type="EC" id="2.7.1.71" evidence="7"/>
<keyword evidence="2 7" id="KW-0808">Transferase</keyword>
<evidence type="ECO:0000256" key="5">
    <source>
        <dbReference type="ARBA" id="ARBA00022840"/>
    </source>
</evidence>
<keyword evidence="6 7" id="KW-0057">Aromatic amino acid biosynthesis</keyword>
<keyword evidence="5 7" id="KW-0067">ATP-binding</keyword>
<evidence type="ECO:0000256" key="4">
    <source>
        <dbReference type="ARBA" id="ARBA00022777"/>
    </source>
</evidence>
<evidence type="ECO:0000256" key="3">
    <source>
        <dbReference type="ARBA" id="ARBA00022741"/>
    </source>
</evidence>
<dbReference type="Gene3D" id="3.40.50.300">
    <property type="entry name" value="P-loop containing nucleotide triphosphate hydrolases"/>
    <property type="match status" value="1"/>
</dbReference>
<dbReference type="UniPathway" id="UPA00053">
    <property type="reaction ID" value="UER00088"/>
</dbReference>
<dbReference type="SUPFAM" id="SSF52540">
    <property type="entry name" value="P-loop containing nucleoside triphosphate hydrolases"/>
    <property type="match status" value="1"/>
</dbReference>
<evidence type="ECO:0000256" key="7">
    <source>
        <dbReference type="HAMAP-Rule" id="MF_00109"/>
    </source>
</evidence>
<dbReference type="STRING" id="222136.BBW65_07515"/>
<reference evidence="9" key="1">
    <citation type="submission" date="2016-07" db="EMBL/GenBank/DDBJ databases">
        <authorList>
            <person name="Florea S."/>
            <person name="Webb J.S."/>
            <person name="Jaromczyk J."/>
            <person name="Schardl C.L."/>
        </authorList>
    </citation>
    <scope>NUCLEOTIDE SEQUENCE [LARGE SCALE GENOMIC DNA]</scope>
    <source>
        <strain evidence="9">MIT 01-6242</strain>
    </source>
</reference>
<keyword evidence="7" id="KW-0479">Metal-binding</keyword>
<dbReference type="RefSeq" id="WP_066341622.1">
    <property type="nucleotide sequence ID" value="NZ_CP016503.1"/>
</dbReference>
<keyword evidence="7" id="KW-0963">Cytoplasm</keyword>
<dbReference type="InterPro" id="IPR027417">
    <property type="entry name" value="P-loop_NTPase"/>
</dbReference>
<dbReference type="OrthoDB" id="9800332at2"/>
<dbReference type="PANTHER" id="PTHR21087:SF16">
    <property type="entry name" value="SHIKIMATE KINASE 1, CHLOROPLASTIC"/>
    <property type="match status" value="1"/>
</dbReference>
<dbReference type="PANTHER" id="PTHR21087">
    <property type="entry name" value="SHIKIMATE KINASE"/>
    <property type="match status" value="1"/>
</dbReference>
<dbReference type="KEGG" id="het:BBW65_07515"/>
<gene>
    <name evidence="7" type="primary">aroK</name>
    <name evidence="8" type="ORF">BBW65_07515</name>
</gene>
<evidence type="ECO:0000256" key="2">
    <source>
        <dbReference type="ARBA" id="ARBA00022679"/>
    </source>
</evidence>
<dbReference type="GO" id="GO:0000287">
    <property type="term" value="F:magnesium ion binding"/>
    <property type="evidence" value="ECO:0007669"/>
    <property type="project" value="UniProtKB-UniRule"/>
</dbReference>
<comment type="caution">
    <text evidence="7">Lacks conserved residue(s) required for the propagation of feature annotation.</text>
</comment>
<dbReference type="GO" id="GO:0009073">
    <property type="term" value="P:aromatic amino acid family biosynthetic process"/>
    <property type="evidence" value="ECO:0007669"/>
    <property type="project" value="UniProtKB-KW"/>
</dbReference>
<evidence type="ECO:0000256" key="1">
    <source>
        <dbReference type="ARBA" id="ARBA00022605"/>
    </source>
</evidence>
<comment type="pathway">
    <text evidence="7">Metabolic intermediate biosynthesis; chorismate biosynthesis; chorismate from D-erythrose 4-phosphate and phosphoenolpyruvate: step 5/7.</text>
</comment>
<dbReference type="GO" id="GO:0005524">
    <property type="term" value="F:ATP binding"/>
    <property type="evidence" value="ECO:0007669"/>
    <property type="project" value="UniProtKB-UniRule"/>
</dbReference>
<dbReference type="EMBL" id="CP016503">
    <property type="protein sequence ID" value="ANV98654.1"/>
    <property type="molecule type" value="Genomic_DNA"/>
</dbReference>
<sequence>MHYLLIGFMGSGKSTLCNRVSEALQIPIYCLDDEIQNKIGMSIAKIFECYGEEFFRTQEAEVLRGIETLQKPHLIDCGGGTPIFHSVRTYGKVCFVQESFEVIAQRLQGDDTRPLFRDVQKAHQLFSQREMIYLESADYVLSGGNKFEKLKDWILKEERIRDPLLLE</sequence>
<dbReference type="CDD" id="cd00464">
    <property type="entry name" value="SK"/>
    <property type="match status" value="1"/>
</dbReference>
<dbReference type="Pfam" id="PF01202">
    <property type="entry name" value="SKI"/>
    <property type="match status" value="1"/>
</dbReference>